<organism evidence="1 2">
    <name type="scientific">Escherichia coli</name>
    <dbReference type="NCBI Taxonomy" id="562"/>
    <lineage>
        <taxon>Bacteria</taxon>
        <taxon>Pseudomonadati</taxon>
        <taxon>Pseudomonadota</taxon>
        <taxon>Gammaproteobacteria</taxon>
        <taxon>Enterobacterales</taxon>
        <taxon>Enterobacteriaceae</taxon>
        <taxon>Escherichia</taxon>
    </lineage>
</organism>
<proteinExistence type="predicted"/>
<gene>
    <name evidence="1" type="ORF">GUC01_27730</name>
</gene>
<dbReference type="InterPro" id="IPR046561">
    <property type="entry name" value="DUF6716"/>
</dbReference>
<evidence type="ECO:0000313" key="2">
    <source>
        <dbReference type="Proteomes" id="UP000475070"/>
    </source>
</evidence>
<dbReference type="Proteomes" id="UP000475070">
    <property type="component" value="Unassembled WGS sequence"/>
</dbReference>
<dbReference type="EMBL" id="WXKQ01000223">
    <property type="protein sequence ID" value="NAG22714.1"/>
    <property type="molecule type" value="Genomic_DNA"/>
</dbReference>
<sequence length="316" mass="36991">MTRKKVLCFVFRYDSHFLALKNIFEQIDVDSYDLFFCCLDNSLQEFVKKNLDEKIVVFYPDDFVCFFTFINIEFIFCSTGGKDLHEIVNTVRTKDTIIISCFPGIVLTSQIEAFISKSNSHYLLINSPKDIKTYKKICKIIGVPFNGILFGPPWIKNVNINAKSENSCLIVDQVNEPLTPIKRIEYARFLIRVIQKHPHMNFIFKTRNPLISPDSIVFDIKEYIERFDLKNITFSDDNIDSLISKVEYCITISSSVAIYCLANKINVYLINGFNHTCNGQCYFSRSGLIVDYNKFNFKHIPRIKKKWMEENFYYSR</sequence>
<comment type="caution">
    <text evidence="1">The sequence shown here is derived from an EMBL/GenBank/DDBJ whole genome shotgun (WGS) entry which is preliminary data.</text>
</comment>
<reference evidence="1 2" key="1">
    <citation type="journal article" date="2019" name="Nat. Med.">
        <title>A library of human gut bacterial isolates paired with longitudinal multiomics data enables mechanistic microbiome research.</title>
        <authorList>
            <person name="Poyet M."/>
            <person name="Groussin M."/>
            <person name="Gibbons S.M."/>
            <person name="Avila-Pacheco J."/>
            <person name="Jiang X."/>
            <person name="Kearney S.M."/>
            <person name="Perrotta A.R."/>
            <person name="Berdy B."/>
            <person name="Zhao S."/>
            <person name="Lieberman T.D."/>
            <person name="Swanson P.K."/>
            <person name="Smith M."/>
            <person name="Roesemann S."/>
            <person name="Alexander J.E."/>
            <person name="Rich S.A."/>
            <person name="Livny J."/>
            <person name="Vlamakis H."/>
            <person name="Clish C."/>
            <person name="Bullock K."/>
            <person name="Deik A."/>
            <person name="Scott J."/>
            <person name="Pierce K.A."/>
            <person name="Xavier R.J."/>
            <person name="Alm E.J."/>
        </authorList>
    </citation>
    <scope>NUCLEOTIDE SEQUENCE [LARGE SCALE GENOMIC DNA]</scope>
    <source>
        <strain evidence="1 2">BIOML-A112</strain>
    </source>
</reference>
<evidence type="ECO:0000313" key="1">
    <source>
        <dbReference type="EMBL" id="NAG22714.1"/>
    </source>
</evidence>
<feature type="non-terminal residue" evidence="1">
    <location>
        <position position="316"/>
    </location>
</feature>
<accession>A0A6L9AB01</accession>
<dbReference type="AlphaFoldDB" id="A0A6L9AB01"/>
<name>A0A6L9AB01_ECOLX</name>
<protein>
    <submittedName>
        <fullName evidence="1">NeuE protein</fullName>
    </submittedName>
</protein>
<dbReference type="Pfam" id="PF20471">
    <property type="entry name" value="DUF6716"/>
    <property type="match status" value="1"/>
</dbReference>